<evidence type="ECO:0000256" key="4">
    <source>
        <dbReference type="ARBA" id="ARBA00022475"/>
    </source>
</evidence>
<comment type="subcellular location">
    <subcellularLocation>
        <location evidence="2">Cell membrane</location>
        <topology evidence="2">Multi-pass membrane protein</topology>
    </subcellularLocation>
</comment>
<dbReference type="SMART" id="SM00388">
    <property type="entry name" value="HisKA"/>
    <property type="match status" value="1"/>
</dbReference>
<sequence length="438" mass="48678">MKLTPSLRIDVLIIMLLTGISTILILSVLSVHYFISGMEKTMQSVMYSQAQDQQVTDGQPQTSHLFTVATRWQDLPAAIKQNIQLEPSEFNVLYKAIIGGSPIKPPEKGFFVIKVLKGDEVRYVSSTLDSKAGNKAPPRGMPFFVVIVATAILGIAMFTLVLMLMMRKVARPMKRLKNWAKGLNNQQLAQPIPDFHYSELNTLAEIVKTSLGTVQESLEREQQFLGYASHELRTPIAVIRTNSELLQKLIHKGASPEKQAEVLNRIERAGFTMTDLTETLLWLNRQEGKRLSLTSVSLGQLITQLMQDLRYLSFGKAVEVIVNTDDTEQLLPNTLCRIIMTNLIRNALQHTAEGRVIIAQSGCKVTIENYCNSDTFDAEDLGFGLGLELTKRLITQYEWHYQSTGLGSGRKVSVVFGDGSIDGTDEVANDGLASSSTR</sequence>
<keyword evidence="13 14" id="KW-0472">Membrane</keyword>
<keyword evidence="10" id="KW-0067">ATP-binding</keyword>
<dbReference type="InterPro" id="IPR003661">
    <property type="entry name" value="HisK_dim/P_dom"/>
</dbReference>
<evidence type="ECO:0000256" key="11">
    <source>
        <dbReference type="ARBA" id="ARBA00022989"/>
    </source>
</evidence>
<evidence type="ECO:0000256" key="7">
    <source>
        <dbReference type="ARBA" id="ARBA00022692"/>
    </source>
</evidence>
<evidence type="ECO:0000313" key="17">
    <source>
        <dbReference type="EMBL" id="RPA33552.1"/>
    </source>
</evidence>
<name>A0A3N4E9R9_9GAMM</name>
<dbReference type="EMBL" id="CP034073">
    <property type="protein sequence ID" value="AZG34660.1"/>
    <property type="molecule type" value="Genomic_DNA"/>
</dbReference>
<dbReference type="Gene3D" id="6.10.340.10">
    <property type="match status" value="1"/>
</dbReference>
<evidence type="ECO:0000313" key="16">
    <source>
        <dbReference type="EMBL" id="AZG34660.1"/>
    </source>
</evidence>
<evidence type="ECO:0000256" key="3">
    <source>
        <dbReference type="ARBA" id="ARBA00012438"/>
    </source>
</evidence>
<accession>A0A3N4E9R9</accession>
<dbReference type="Pfam" id="PF00512">
    <property type="entry name" value="HisKA"/>
    <property type="match status" value="1"/>
</dbReference>
<feature type="transmembrane region" description="Helical" evidence="14">
    <location>
        <begin position="143"/>
        <end position="165"/>
    </location>
</feature>
<dbReference type="SUPFAM" id="SSF55874">
    <property type="entry name" value="ATPase domain of HSP90 chaperone/DNA topoisomerase II/histidine kinase"/>
    <property type="match status" value="1"/>
</dbReference>
<dbReference type="Proteomes" id="UP000278855">
    <property type="component" value="Unassembled WGS sequence"/>
</dbReference>
<keyword evidence="7 14" id="KW-0812">Transmembrane</keyword>
<dbReference type="Gene3D" id="3.30.565.10">
    <property type="entry name" value="Histidine kinase-like ATPase, C-terminal domain"/>
    <property type="match status" value="1"/>
</dbReference>
<feature type="transmembrane region" description="Helical" evidence="14">
    <location>
        <begin position="12"/>
        <end position="35"/>
    </location>
</feature>
<keyword evidence="11 14" id="KW-1133">Transmembrane helix</keyword>
<evidence type="ECO:0000256" key="10">
    <source>
        <dbReference type="ARBA" id="ARBA00022840"/>
    </source>
</evidence>
<dbReference type="Proteomes" id="UP000273778">
    <property type="component" value="Chromosome"/>
</dbReference>
<dbReference type="OrthoDB" id="9121563at2"/>
<evidence type="ECO:0000256" key="8">
    <source>
        <dbReference type="ARBA" id="ARBA00022741"/>
    </source>
</evidence>
<dbReference type="GO" id="GO:0005886">
    <property type="term" value="C:plasma membrane"/>
    <property type="evidence" value="ECO:0007669"/>
    <property type="project" value="UniProtKB-SubCell"/>
</dbReference>
<dbReference type="GO" id="GO:0005524">
    <property type="term" value="F:ATP binding"/>
    <property type="evidence" value="ECO:0007669"/>
    <property type="project" value="UniProtKB-KW"/>
</dbReference>
<reference evidence="19" key="2">
    <citation type="submission" date="2018-11" db="EMBL/GenBank/DDBJ databases">
        <title>Shewanella sp. R106.</title>
        <authorList>
            <person name="Hwang Y.J."/>
            <person name="Hwang C.Y."/>
        </authorList>
    </citation>
    <scope>NUCLEOTIDE SEQUENCE [LARGE SCALE GENOMIC DNA]</scope>
    <source>
        <strain evidence="19">R106</strain>
    </source>
</reference>
<evidence type="ECO:0000256" key="12">
    <source>
        <dbReference type="ARBA" id="ARBA00023012"/>
    </source>
</evidence>
<dbReference type="RefSeq" id="WP_124012646.1">
    <property type="nucleotide sequence ID" value="NZ_CP034073.1"/>
</dbReference>
<dbReference type="Gene3D" id="1.10.287.130">
    <property type="match status" value="1"/>
</dbReference>
<keyword evidence="9 17" id="KW-0418">Kinase</keyword>
<evidence type="ECO:0000313" key="18">
    <source>
        <dbReference type="Proteomes" id="UP000273778"/>
    </source>
</evidence>
<gene>
    <name evidence="17" type="ORF">EGC77_09555</name>
    <name evidence="16" type="ORF">EGC80_06815</name>
</gene>
<evidence type="ECO:0000259" key="15">
    <source>
        <dbReference type="PROSITE" id="PS50109"/>
    </source>
</evidence>
<dbReference type="PANTHER" id="PTHR45528:SF1">
    <property type="entry name" value="SENSOR HISTIDINE KINASE CPXA"/>
    <property type="match status" value="1"/>
</dbReference>
<evidence type="ECO:0000256" key="1">
    <source>
        <dbReference type="ARBA" id="ARBA00000085"/>
    </source>
</evidence>
<dbReference type="PROSITE" id="PS50109">
    <property type="entry name" value="HIS_KIN"/>
    <property type="match status" value="1"/>
</dbReference>
<protein>
    <recommendedName>
        <fullName evidence="3">histidine kinase</fullName>
        <ecNumber evidence="3">2.7.13.3</ecNumber>
    </recommendedName>
</protein>
<reference evidence="16 18" key="1">
    <citation type="submission" date="2018-11" db="EMBL/GenBank/DDBJ databases">
        <title>Shewanella sp. M2.</title>
        <authorList>
            <person name="Hwang Y.J."/>
            <person name="Hwang C.Y."/>
        </authorList>
    </citation>
    <scope>NUCLEOTIDE SEQUENCE [LARGE SCALE GENOMIC DNA]</scope>
    <source>
        <strain evidence="16 18">M2</strain>
    </source>
</reference>
<evidence type="ECO:0000256" key="5">
    <source>
        <dbReference type="ARBA" id="ARBA00022553"/>
    </source>
</evidence>
<dbReference type="CDD" id="cd00082">
    <property type="entry name" value="HisKA"/>
    <property type="match status" value="1"/>
</dbReference>
<keyword evidence="5" id="KW-0597">Phosphoprotein</keyword>
<dbReference type="GO" id="GO:0000155">
    <property type="term" value="F:phosphorelay sensor kinase activity"/>
    <property type="evidence" value="ECO:0007669"/>
    <property type="project" value="InterPro"/>
</dbReference>
<dbReference type="KEGG" id="spsr:EGC80_06815"/>
<keyword evidence="18" id="KW-1185">Reference proteome</keyword>
<dbReference type="InterPro" id="IPR036097">
    <property type="entry name" value="HisK_dim/P_sf"/>
</dbReference>
<dbReference type="AlphaFoldDB" id="A0A3N4E9R9"/>
<dbReference type="PANTHER" id="PTHR45528">
    <property type="entry name" value="SENSOR HISTIDINE KINASE CPXA"/>
    <property type="match status" value="1"/>
</dbReference>
<reference evidence="17" key="3">
    <citation type="submission" date="2018-11" db="EMBL/GenBank/DDBJ databases">
        <authorList>
            <person name="Hwang Y.J."/>
            <person name="Hwang C.Y."/>
        </authorList>
    </citation>
    <scope>NUCLEOTIDE SEQUENCE</scope>
    <source>
        <strain evidence="17">R106</strain>
    </source>
</reference>
<keyword evidence="8" id="KW-0547">Nucleotide-binding</keyword>
<evidence type="ECO:0000256" key="9">
    <source>
        <dbReference type="ARBA" id="ARBA00022777"/>
    </source>
</evidence>
<evidence type="ECO:0000256" key="6">
    <source>
        <dbReference type="ARBA" id="ARBA00022679"/>
    </source>
</evidence>
<keyword evidence="6" id="KW-0808">Transferase</keyword>
<keyword evidence="4" id="KW-1003">Cell membrane</keyword>
<dbReference type="SUPFAM" id="SSF47384">
    <property type="entry name" value="Homodimeric domain of signal transducing histidine kinase"/>
    <property type="match status" value="1"/>
</dbReference>
<organism evidence="17 19">
    <name type="scientific">Shewanella psychromarinicola</name>
    <dbReference type="NCBI Taxonomy" id="2487742"/>
    <lineage>
        <taxon>Bacteria</taxon>
        <taxon>Pseudomonadati</taxon>
        <taxon>Pseudomonadota</taxon>
        <taxon>Gammaproteobacteria</taxon>
        <taxon>Alteromonadales</taxon>
        <taxon>Shewanellaceae</taxon>
        <taxon>Shewanella</taxon>
    </lineage>
</organism>
<dbReference type="EC" id="2.7.13.3" evidence="3"/>
<proteinExistence type="predicted"/>
<evidence type="ECO:0000256" key="14">
    <source>
        <dbReference type="SAM" id="Phobius"/>
    </source>
</evidence>
<dbReference type="InterPro" id="IPR050398">
    <property type="entry name" value="HssS/ArlS-like"/>
</dbReference>
<feature type="domain" description="Histidine kinase" evidence="15">
    <location>
        <begin position="227"/>
        <end position="421"/>
    </location>
</feature>
<evidence type="ECO:0000256" key="13">
    <source>
        <dbReference type="ARBA" id="ARBA00023136"/>
    </source>
</evidence>
<keyword evidence="12" id="KW-0902">Two-component regulatory system</keyword>
<dbReference type="EMBL" id="RKKB01000002">
    <property type="protein sequence ID" value="RPA33552.1"/>
    <property type="molecule type" value="Genomic_DNA"/>
</dbReference>
<evidence type="ECO:0000313" key="19">
    <source>
        <dbReference type="Proteomes" id="UP000278855"/>
    </source>
</evidence>
<dbReference type="InterPro" id="IPR005467">
    <property type="entry name" value="His_kinase_dom"/>
</dbReference>
<evidence type="ECO:0000256" key="2">
    <source>
        <dbReference type="ARBA" id="ARBA00004651"/>
    </source>
</evidence>
<comment type="catalytic activity">
    <reaction evidence="1">
        <text>ATP + protein L-histidine = ADP + protein N-phospho-L-histidine.</text>
        <dbReference type="EC" id="2.7.13.3"/>
    </reaction>
</comment>
<dbReference type="InterPro" id="IPR036890">
    <property type="entry name" value="HATPase_C_sf"/>
</dbReference>